<reference evidence="1" key="1">
    <citation type="submission" date="2019-11" db="EMBL/GenBank/DDBJ databases">
        <title>Bipolaris sorokiniana Genome sequencing.</title>
        <authorList>
            <person name="Wang H."/>
        </authorList>
    </citation>
    <scope>NUCLEOTIDE SEQUENCE</scope>
</reference>
<sequence>MPHTQYVVLWLCIRARCPFYSLCTEAHVKGLSNPNLDALVLLLLLQSSCFEIYRKLTEAGSNLRPILRTHKHIFSLNFCGQQISPSLNSIHRRYDCGVKVIPCWKVWRVLTKAECQKNKLTRKLEMAPKMKNVRLRTRAECQRTSIALFPKTYPLHPVRYSHTRQDRGCIFAIAFGFSFEPQQLGCMTRMHLGLTCMHLGSPHSLAPGTILKAENYPGGDAAPTRSATCGEICPDQIAPEPYFYRA</sequence>
<dbReference type="AlphaFoldDB" id="A0A8H5ZDL6"/>
<evidence type="ECO:0000313" key="2">
    <source>
        <dbReference type="Proteomes" id="UP000624244"/>
    </source>
</evidence>
<evidence type="ECO:0000313" key="1">
    <source>
        <dbReference type="EMBL" id="KAF5848336.1"/>
    </source>
</evidence>
<dbReference type="Proteomes" id="UP000624244">
    <property type="component" value="Unassembled WGS sequence"/>
</dbReference>
<proteinExistence type="predicted"/>
<organism evidence="1 2">
    <name type="scientific">Cochliobolus sativus</name>
    <name type="common">Common root rot and spot blotch fungus</name>
    <name type="synonym">Bipolaris sorokiniana</name>
    <dbReference type="NCBI Taxonomy" id="45130"/>
    <lineage>
        <taxon>Eukaryota</taxon>
        <taxon>Fungi</taxon>
        <taxon>Dikarya</taxon>
        <taxon>Ascomycota</taxon>
        <taxon>Pezizomycotina</taxon>
        <taxon>Dothideomycetes</taxon>
        <taxon>Pleosporomycetidae</taxon>
        <taxon>Pleosporales</taxon>
        <taxon>Pleosporineae</taxon>
        <taxon>Pleosporaceae</taxon>
        <taxon>Bipolaris</taxon>
    </lineage>
</organism>
<gene>
    <name evidence="1" type="ORF">GGP41_005721</name>
</gene>
<dbReference type="EMBL" id="WNKQ01000011">
    <property type="protein sequence ID" value="KAF5848336.1"/>
    <property type="molecule type" value="Genomic_DNA"/>
</dbReference>
<protein>
    <submittedName>
        <fullName evidence="1">Uncharacterized protein</fullName>
    </submittedName>
</protein>
<name>A0A8H5ZDL6_COCSA</name>
<accession>A0A8H5ZDL6</accession>
<comment type="caution">
    <text evidence="1">The sequence shown here is derived from an EMBL/GenBank/DDBJ whole genome shotgun (WGS) entry which is preliminary data.</text>
</comment>